<dbReference type="Pfam" id="PF00196">
    <property type="entry name" value="GerE"/>
    <property type="match status" value="1"/>
</dbReference>
<dbReference type="PANTHER" id="PTHR44688:SF16">
    <property type="entry name" value="DNA-BINDING TRANSCRIPTIONAL ACTIVATOR DEVR_DOSR"/>
    <property type="match status" value="1"/>
</dbReference>
<evidence type="ECO:0000313" key="5">
    <source>
        <dbReference type="EMBL" id="OXM45024.1"/>
    </source>
</evidence>
<evidence type="ECO:0000256" key="3">
    <source>
        <dbReference type="ARBA" id="ARBA00023163"/>
    </source>
</evidence>
<reference evidence="5 6" key="1">
    <citation type="submission" date="2017-07" db="EMBL/GenBank/DDBJ databases">
        <title>Amycolatopsis alba DSM 44262 Genome sequencing and assembly.</title>
        <authorList>
            <person name="Kaur N."/>
            <person name="Mayilraj S."/>
        </authorList>
    </citation>
    <scope>NUCLEOTIDE SEQUENCE [LARGE SCALE GENOMIC DNA]</scope>
    <source>
        <strain evidence="5 6">DSM 44262</strain>
    </source>
</reference>
<dbReference type="Proteomes" id="UP000215563">
    <property type="component" value="Unassembled WGS sequence"/>
</dbReference>
<dbReference type="SUPFAM" id="SSF46894">
    <property type="entry name" value="C-terminal effector domain of the bipartite response regulators"/>
    <property type="match status" value="1"/>
</dbReference>
<evidence type="ECO:0000259" key="4">
    <source>
        <dbReference type="PROSITE" id="PS50043"/>
    </source>
</evidence>
<dbReference type="PRINTS" id="PR00038">
    <property type="entry name" value="HTHLUXR"/>
</dbReference>
<dbReference type="SMART" id="SM00421">
    <property type="entry name" value="HTH_LUXR"/>
    <property type="match status" value="1"/>
</dbReference>
<keyword evidence="2" id="KW-0238">DNA-binding</keyword>
<keyword evidence="3" id="KW-0804">Transcription</keyword>
<dbReference type="AlphaFoldDB" id="A0A229RF30"/>
<proteinExistence type="predicted"/>
<dbReference type="EMBL" id="NMQU01000108">
    <property type="protein sequence ID" value="OXM45024.1"/>
    <property type="molecule type" value="Genomic_DNA"/>
</dbReference>
<dbReference type="CDD" id="cd06170">
    <property type="entry name" value="LuxR_C_like"/>
    <property type="match status" value="1"/>
</dbReference>
<dbReference type="InterPro" id="IPR036388">
    <property type="entry name" value="WH-like_DNA-bd_sf"/>
</dbReference>
<keyword evidence="1" id="KW-0805">Transcription regulation</keyword>
<comment type="caution">
    <text evidence="5">The sequence shown here is derived from an EMBL/GenBank/DDBJ whole genome shotgun (WGS) entry which is preliminary data.</text>
</comment>
<keyword evidence="6" id="KW-1185">Reference proteome</keyword>
<dbReference type="Gene3D" id="1.10.10.10">
    <property type="entry name" value="Winged helix-like DNA-binding domain superfamily/Winged helix DNA-binding domain"/>
    <property type="match status" value="1"/>
</dbReference>
<feature type="domain" description="HTH luxR-type" evidence="4">
    <location>
        <begin position="559"/>
        <end position="624"/>
    </location>
</feature>
<dbReference type="PROSITE" id="PS50043">
    <property type="entry name" value="HTH_LUXR_2"/>
    <property type="match status" value="1"/>
</dbReference>
<dbReference type="InterPro" id="IPR000792">
    <property type="entry name" value="Tscrpt_reg_LuxR_C"/>
</dbReference>
<gene>
    <name evidence="5" type="ORF">CFP75_32440</name>
</gene>
<dbReference type="GO" id="GO:0003677">
    <property type="term" value="F:DNA binding"/>
    <property type="evidence" value="ECO:0007669"/>
    <property type="project" value="UniProtKB-KW"/>
</dbReference>
<sequence length="632" mass="68145">MTMREEQTSRNLDRAFVGSVLSAAKSGKGAVLLYEGAAQTGKTWVLGEVLGLAADAGFATTRLGAGEHPAVAAAERAEPAVVAIDDVHRASPGFARELLAMVATGTRTVWVLARESGAGCPEVERLCQVLGGTRSELVPWTEDETAGYLADRLHAEPDLALTRLANTAGGNPALLEALVDGLSHEGFVEVGDGRARLAKPGLPESVLPAVLDRVLRLCGEQLARDALVELTRAALPAGDLPARDPRETMARATEAWCSGELSRGLRLAYRAISESGRLAVDERPAEVEIAAAVVLADASRFDECDTILATVRDRMRWTGQTRWEAPWSAAKARRLAKAGRLRDAVAVVNGHDSAELSSPELAVLALAALRDGDIAKSARYVRRCKLIEGDPAEYGSVVLQLAEAQYGHGHALSLFKEMYGTGRRLRELLVREPAMAALIVRVALCGDDLPTARWVCELIGELAEDDLPAFRAADLHARGLSRRDTGLLSQARLLYADSWSRARVVEDLADIASPRTANALQEALSLYSEAAAARDFARVRSRLRSVGVYDTYARFSGIPGATFRDLTDKQESIVRLVADGLTNHQIANQVFVTTHTVNFHLRKIFRKTGVNSRVELAALYKSWASSELPRSG</sequence>
<accession>A0A229RF30</accession>
<dbReference type="InterPro" id="IPR016032">
    <property type="entry name" value="Sig_transdc_resp-reg_C-effctor"/>
</dbReference>
<dbReference type="SUPFAM" id="SSF52540">
    <property type="entry name" value="P-loop containing nucleoside triphosphate hydrolases"/>
    <property type="match status" value="1"/>
</dbReference>
<dbReference type="InterPro" id="IPR027417">
    <property type="entry name" value="P-loop_NTPase"/>
</dbReference>
<evidence type="ECO:0000256" key="2">
    <source>
        <dbReference type="ARBA" id="ARBA00023125"/>
    </source>
</evidence>
<evidence type="ECO:0000256" key="1">
    <source>
        <dbReference type="ARBA" id="ARBA00023015"/>
    </source>
</evidence>
<evidence type="ECO:0000313" key="6">
    <source>
        <dbReference type="Proteomes" id="UP000215563"/>
    </source>
</evidence>
<dbReference type="PANTHER" id="PTHR44688">
    <property type="entry name" value="DNA-BINDING TRANSCRIPTIONAL ACTIVATOR DEVR_DOSR"/>
    <property type="match status" value="1"/>
</dbReference>
<dbReference type="GO" id="GO:0006355">
    <property type="term" value="P:regulation of DNA-templated transcription"/>
    <property type="evidence" value="ECO:0007669"/>
    <property type="project" value="InterPro"/>
</dbReference>
<organism evidence="5 6">
    <name type="scientific">Amycolatopsis alba DSM 44262</name>
    <dbReference type="NCBI Taxonomy" id="1125972"/>
    <lineage>
        <taxon>Bacteria</taxon>
        <taxon>Bacillati</taxon>
        <taxon>Actinomycetota</taxon>
        <taxon>Actinomycetes</taxon>
        <taxon>Pseudonocardiales</taxon>
        <taxon>Pseudonocardiaceae</taxon>
        <taxon>Amycolatopsis</taxon>
    </lineage>
</organism>
<name>A0A229RF30_AMYAL</name>
<protein>
    <recommendedName>
        <fullName evidence="4">HTH luxR-type domain-containing protein</fullName>
    </recommendedName>
</protein>